<evidence type="ECO:0000256" key="2">
    <source>
        <dbReference type="ARBA" id="ARBA00022448"/>
    </source>
</evidence>
<dbReference type="EMBL" id="PDUD01000030">
    <property type="protein sequence ID" value="PHN03585.1"/>
    <property type="molecule type" value="Genomic_DNA"/>
</dbReference>
<proteinExistence type="inferred from homology"/>
<comment type="caution">
    <text evidence="9">The sequence shown here is derived from an EMBL/GenBank/DDBJ whole genome shotgun (WGS) entry which is preliminary data.</text>
</comment>
<dbReference type="PANTHER" id="PTHR30354">
    <property type="entry name" value="GNT FAMILY GLUCONATE TRANSPORTER"/>
    <property type="match status" value="1"/>
</dbReference>
<feature type="transmembrane region" description="Helical" evidence="8">
    <location>
        <begin position="415"/>
        <end position="438"/>
    </location>
</feature>
<evidence type="ECO:0000313" key="9">
    <source>
        <dbReference type="EMBL" id="PHN03585.1"/>
    </source>
</evidence>
<comment type="subcellular location">
    <subcellularLocation>
        <location evidence="1">Cell membrane</location>
        <topology evidence="1">Multi-pass membrane protein</topology>
    </subcellularLocation>
</comment>
<dbReference type="AlphaFoldDB" id="A0A2D0N509"/>
<dbReference type="Proteomes" id="UP000223913">
    <property type="component" value="Unassembled WGS sequence"/>
</dbReference>
<dbReference type="PANTHER" id="PTHR30354:SF22">
    <property type="entry name" value="HIGH-AFFINITY GLUCONATE TRANSPORTER"/>
    <property type="match status" value="1"/>
</dbReference>
<evidence type="ECO:0000313" key="10">
    <source>
        <dbReference type="Proteomes" id="UP000223913"/>
    </source>
</evidence>
<evidence type="ECO:0000256" key="3">
    <source>
        <dbReference type="ARBA" id="ARBA00022475"/>
    </source>
</evidence>
<dbReference type="Pfam" id="PF02447">
    <property type="entry name" value="GntP_permease"/>
    <property type="match status" value="1"/>
</dbReference>
<evidence type="ECO:0000256" key="1">
    <source>
        <dbReference type="ARBA" id="ARBA00004651"/>
    </source>
</evidence>
<keyword evidence="5 8" id="KW-1133">Transmembrane helix</keyword>
<dbReference type="GO" id="GO:0005886">
    <property type="term" value="C:plasma membrane"/>
    <property type="evidence" value="ECO:0007669"/>
    <property type="project" value="UniProtKB-SubCell"/>
</dbReference>
<evidence type="ECO:0000256" key="8">
    <source>
        <dbReference type="SAM" id="Phobius"/>
    </source>
</evidence>
<feature type="transmembrane region" description="Helical" evidence="8">
    <location>
        <begin position="6"/>
        <end position="39"/>
    </location>
</feature>
<evidence type="ECO:0000256" key="6">
    <source>
        <dbReference type="ARBA" id="ARBA00023136"/>
    </source>
</evidence>
<keyword evidence="6 8" id="KW-0472">Membrane</keyword>
<sequence length="478" mass="51237">MDPILIVLAGIAVVLFAIIVLRLHAFVALLLAALVTGLLTSELHIFEFAVQKGLSEGEARAMAGQAIGKRLALAFGNTAGKIGILIALASIIGVSLMRSGGAERIIRGLLKLSGKKNTSFAFLSGSFTLAIPVFFDTVFYLMIPLVKSISIRQPKKFSLYLMTIIAGGVMAHSLIPPTPGPLFVAEELGIDLGIMIVGGLVIGAITVLSGYAYALWANKKWELPMCDTPDISTEELRSLSEQEPAVLPSIWISLLPIVLPILLITGNTFLNMTLGKQGDTLEPFQQSLLSVFSVLGESNMALLIAALIAMYLLWTRIRDVALFKKYLSDSIMSAGLIILITSAGGAFGQMLQQTNIGARVGVLADTYQMAILPLAFFITAVVRTAQGSATVAMVTAIGVMSAFSEASGLAFHPVYLALVIGCGSKVFAWMNDSAFWIITQMSGMKEKETIRFFSFLLLVMAFAGLISIMILAWLFPFV</sequence>
<feature type="transmembrane region" description="Helical" evidence="8">
    <location>
        <begin position="450"/>
        <end position="475"/>
    </location>
</feature>
<feature type="transmembrane region" description="Helical" evidence="8">
    <location>
        <begin position="195"/>
        <end position="216"/>
    </location>
</feature>
<feature type="transmembrane region" description="Helical" evidence="8">
    <location>
        <begin position="157"/>
        <end position="175"/>
    </location>
</feature>
<feature type="transmembrane region" description="Helical" evidence="8">
    <location>
        <begin position="326"/>
        <end position="348"/>
    </location>
</feature>
<feature type="transmembrane region" description="Helical" evidence="8">
    <location>
        <begin position="389"/>
        <end position="409"/>
    </location>
</feature>
<reference evidence="9 10" key="1">
    <citation type="submission" date="2017-10" db="EMBL/GenBank/DDBJ databases">
        <title>The draft genome sequence of Lewinella nigricans NBRC 102662.</title>
        <authorList>
            <person name="Wang K."/>
        </authorList>
    </citation>
    <scope>NUCLEOTIDE SEQUENCE [LARGE SCALE GENOMIC DNA]</scope>
    <source>
        <strain evidence="9 10">NBRC 102662</strain>
    </source>
</reference>
<keyword evidence="10" id="KW-1185">Reference proteome</keyword>
<evidence type="ECO:0000256" key="7">
    <source>
        <dbReference type="ARBA" id="ARBA00049663"/>
    </source>
</evidence>
<organism evidence="9 10">
    <name type="scientific">Flavilitoribacter nigricans (strain ATCC 23147 / DSM 23189 / NBRC 102662 / NCIMB 1420 / SS-2)</name>
    <name type="common">Lewinella nigricans</name>
    <dbReference type="NCBI Taxonomy" id="1122177"/>
    <lineage>
        <taxon>Bacteria</taxon>
        <taxon>Pseudomonadati</taxon>
        <taxon>Bacteroidota</taxon>
        <taxon>Saprospiria</taxon>
        <taxon>Saprospirales</taxon>
        <taxon>Lewinellaceae</taxon>
        <taxon>Flavilitoribacter</taxon>
    </lineage>
</organism>
<gene>
    <name evidence="9" type="ORF">CRP01_25310</name>
</gene>
<feature type="transmembrane region" description="Helical" evidence="8">
    <location>
        <begin position="290"/>
        <end position="314"/>
    </location>
</feature>
<feature type="transmembrane region" description="Helical" evidence="8">
    <location>
        <begin position="360"/>
        <end position="382"/>
    </location>
</feature>
<keyword evidence="4 8" id="KW-0812">Transmembrane</keyword>
<dbReference type="InterPro" id="IPR003474">
    <property type="entry name" value="Glcn_transporter"/>
</dbReference>
<keyword evidence="2" id="KW-0813">Transport</keyword>
<evidence type="ECO:0000256" key="5">
    <source>
        <dbReference type="ARBA" id="ARBA00022989"/>
    </source>
</evidence>
<accession>A0A2D0N509</accession>
<name>A0A2D0N509_FLAN2</name>
<protein>
    <submittedName>
        <fullName evidence="9">Gluconate transporter</fullName>
    </submittedName>
</protein>
<dbReference type="RefSeq" id="WP_099152912.1">
    <property type="nucleotide sequence ID" value="NZ_PDUD01000030.1"/>
</dbReference>
<feature type="transmembrane region" description="Helical" evidence="8">
    <location>
        <begin position="245"/>
        <end position="270"/>
    </location>
</feature>
<comment type="similarity">
    <text evidence="7">Belongs to the GntP permease family.</text>
</comment>
<feature type="transmembrane region" description="Helical" evidence="8">
    <location>
        <begin position="79"/>
        <end position="100"/>
    </location>
</feature>
<keyword evidence="3" id="KW-1003">Cell membrane</keyword>
<dbReference type="GO" id="GO:0015128">
    <property type="term" value="F:gluconate transmembrane transporter activity"/>
    <property type="evidence" value="ECO:0007669"/>
    <property type="project" value="InterPro"/>
</dbReference>
<dbReference type="OrthoDB" id="9787129at2"/>
<feature type="transmembrane region" description="Helical" evidence="8">
    <location>
        <begin position="120"/>
        <end position="145"/>
    </location>
</feature>
<evidence type="ECO:0000256" key="4">
    <source>
        <dbReference type="ARBA" id="ARBA00022692"/>
    </source>
</evidence>